<protein>
    <submittedName>
        <fullName evidence="1">Uncharacterized protein</fullName>
    </submittedName>
</protein>
<dbReference type="AlphaFoldDB" id="A0A2P2QQ30"/>
<dbReference type="EMBL" id="GGEC01088500">
    <property type="protein sequence ID" value="MBX68984.1"/>
    <property type="molecule type" value="Transcribed_RNA"/>
</dbReference>
<reference evidence="1" key="1">
    <citation type="submission" date="2018-02" db="EMBL/GenBank/DDBJ databases">
        <title>Rhizophora mucronata_Transcriptome.</title>
        <authorList>
            <person name="Meera S.P."/>
            <person name="Sreeshan A."/>
            <person name="Augustine A."/>
        </authorList>
    </citation>
    <scope>NUCLEOTIDE SEQUENCE</scope>
    <source>
        <tissue evidence="1">Leaf</tissue>
    </source>
</reference>
<proteinExistence type="predicted"/>
<sequence length="123" mass="13229">MPSWPYSLTINSFPVSKFFIRKNAPNLLFDKVDGNAPLCLIDGPVPPSLGETLTESGQGHIRECDTIIIEDVLVSLCLEIKPSNCSFLFLSMESASISLSDLERTSTTGSVEGKGCSCFASPP</sequence>
<accession>A0A2P2QQ30</accession>
<name>A0A2P2QQ30_RHIMU</name>
<evidence type="ECO:0000313" key="1">
    <source>
        <dbReference type="EMBL" id="MBX68984.1"/>
    </source>
</evidence>
<organism evidence="1">
    <name type="scientific">Rhizophora mucronata</name>
    <name type="common">Asiatic mangrove</name>
    <dbReference type="NCBI Taxonomy" id="61149"/>
    <lineage>
        <taxon>Eukaryota</taxon>
        <taxon>Viridiplantae</taxon>
        <taxon>Streptophyta</taxon>
        <taxon>Embryophyta</taxon>
        <taxon>Tracheophyta</taxon>
        <taxon>Spermatophyta</taxon>
        <taxon>Magnoliopsida</taxon>
        <taxon>eudicotyledons</taxon>
        <taxon>Gunneridae</taxon>
        <taxon>Pentapetalae</taxon>
        <taxon>rosids</taxon>
        <taxon>fabids</taxon>
        <taxon>Malpighiales</taxon>
        <taxon>Rhizophoraceae</taxon>
        <taxon>Rhizophora</taxon>
    </lineage>
</organism>